<dbReference type="InterPro" id="IPR027417">
    <property type="entry name" value="P-loop_NTPase"/>
</dbReference>
<feature type="domain" description="VWFA" evidence="11">
    <location>
        <begin position="4968"/>
        <end position="5163"/>
    </location>
</feature>
<dbReference type="PANTHER" id="PTHR48103:SF2">
    <property type="entry name" value="MIDASIN"/>
    <property type="match status" value="1"/>
</dbReference>
<evidence type="ECO:0000256" key="6">
    <source>
        <dbReference type="ARBA" id="ARBA00022840"/>
    </source>
</evidence>
<evidence type="ECO:0000313" key="13">
    <source>
        <dbReference type="Proteomes" id="UP000492820"/>
    </source>
</evidence>
<dbReference type="FunFam" id="3.40.50.300:FF:004102">
    <property type="entry name" value="Uncharacterized protein"/>
    <property type="match status" value="1"/>
</dbReference>
<evidence type="ECO:0000256" key="3">
    <source>
        <dbReference type="ARBA" id="ARBA00007188"/>
    </source>
</evidence>
<dbReference type="Gene3D" id="3.40.50.410">
    <property type="entry name" value="von Willebrand factor, type A domain"/>
    <property type="match status" value="1"/>
</dbReference>
<keyword evidence="8 9" id="KW-0539">Nucleus</keyword>
<dbReference type="GO" id="GO:0016887">
    <property type="term" value="F:ATP hydrolysis activity"/>
    <property type="evidence" value="ECO:0007669"/>
    <property type="project" value="InterPro"/>
</dbReference>
<feature type="region of interest" description="Disordered" evidence="10">
    <location>
        <begin position="4559"/>
        <end position="4732"/>
    </location>
</feature>
<feature type="compositionally biased region" description="Acidic residues" evidence="10">
    <location>
        <begin position="4540"/>
        <end position="4550"/>
    </location>
</feature>
<feature type="compositionally biased region" description="Low complexity" evidence="10">
    <location>
        <begin position="4499"/>
        <end position="4509"/>
    </location>
</feature>
<feature type="compositionally biased region" description="Polar residues" evidence="10">
    <location>
        <begin position="4605"/>
        <end position="4620"/>
    </location>
</feature>
<feature type="compositionally biased region" description="Polar residues" evidence="10">
    <location>
        <begin position="4309"/>
        <end position="4322"/>
    </location>
</feature>
<accession>A0A068WDE5</accession>
<dbReference type="EMBL" id="LK028576">
    <property type="protein sequence ID" value="CDS16447.1"/>
    <property type="molecule type" value="Genomic_DNA"/>
</dbReference>
<evidence type="ECO:0000256" key="7">
    <source>
        <dbReference type="ARBA" id="ARBA00023186"/>
    </source>
</evidence>
<dbReference type="SUPFAM" id="SSF52540">
    <property type="entry name" value="P-loop containing nucleoside triphosphate hydrolases"/>
    <property type="match status" value="6"/>
</dbReference>
<dbReference type="FunFam" id="3.40.50.300:FF:000142">
    <property type="entry name" value="Midasin"/>
    <property type="match status" value="1"/>
</dbReference>
<feature type="compositionally biased region" description="Acidic residues" evidence="10">
    <location>
        <begin position="4333"/>
        <end position="4348"/>
    </location>
</feature>
<dbReference type="InterPro" id="IPR036465">
    <property type="entry name" value="vWFA_dom_sf"/>
</dbReference>
<organism evidence="12">
    <name type="scientific">Echinococcus granulosus</name>
    <name type="common">Hydatid tapeworm</name>
    <dbReference type="NCBI Taxonomy" id="6210"/>
    <lineage>
        <taxon>Eukaryota</taxon>
        <taxon>Metazoa</taxon>
        <taxon>Spiralia</taxon>
        <taxon>Lophotrochozoa</taxon>
        <taxon>Platyhelminthes</taxon>
        <taxon>Cestoda</taxon>
        <taxon>Eucestoda</taxon>
        <taxon>Cyclophyllidea</taxon>
        <taxon>Taeniidae</taxon>
        <taxon>Echinococcus</taxon>
        <taxon>Echinococcus granulosus group</taxon>
    </lineage>
</organism>
<keyword evidence="7 9" id="KW-0143">Chaperone</keyword>
<evidence type="ECO:0000256" key="2">
    <source>
        <dbReference type="ARBA" id="ARBA00004642"/>
    </source>
</evidence>
<evidence type="ECO:0000256" key="4">
    <source>
        <dbReference type="ARBA" id="ARBA00017143"/>
    </source>
</evidence>
<feature type="compositionally biased region" description="Basic and acidic residues" evidence="10">
    <location>
        <begin position="4798"/>
        <end position="4810"/>
    </location>
</feature>
<dbReference type="GO" id="GO:0005654">
    <property type="term" value="C:nucleoplasm"/>
    <property type="evidence" value="ECO:0007669"/>
    <property type="project" value="UniProtKB-SubCell"/>
</dbReference>
<dbReference type="InterPro" id="IPR011704">
    <property type="entry name" value="ATPase_dyneun-rel_AAA"/>
</dbReference>
<dbReference type="GO" id="GO:0000055">
    <property type="term" value="P:ribosomal large subunit export from nucleus"/>
    <property type="evidence" value="ECO:0007669"/>
    <property type="project" value="TreeGrafter"/>
</dbReference>
<name>A0A068WDE5_ECHGR</name>
<reference evidence="14" key="3">
    <citation type="submission" date="2020-10" db="UniProtKB">
        <authorList>
            <consortium name="WormBaseParasite"/>
        </authorList>
    </citation>
    <scope>IDENTIFICATION</scope>
</reference>
<dbReference type="SUPFAM" id="SSF53300">
    <property type="entry name" value="vWA-like"/>
    <property type="match status" value="1"/>
</dbReference>
<proteinExistence type="inferred from homology"/>
<dbReference type="PROSITE" id="PS50234">
    <property type="entry name" value="VWFA"/>
    <property type="match status" value="1"/>
</dbReference>
<protein>
    <recommendedName>
        <fullName evidence="4 9">Midasin</fullName>
    </recommendedName>
</protein>
<dbReference type="PIRSF" id="PIRSF010340">
    <property type="entry name" value="Midasin"/>
    <property type="match status" value="1"/>
</dbReference>
<comment type="similarity">
    <text evidence="3 9">Belongs to the midasin family.</text>
</comment>
<dbReference type="InterPro" id="IPR012099">
    <property type="entry name" value="Midasin"/>
</dbReference>
<feature type="compositionally biased region" description="Basic and acidic residues" evidence="10">
    <location>
        <begin position="4570"/>
        <end position="4594"/>
    </location>
</feature>
<comment type="subcellular location">
    <subcellularLocation>
        <location evidence="1">Nucleus</location>
        <location evidence="1">Nucleolus</location>
    </subcellularLocation>
    <subcellularLocation>
        <location evidence="2">Nucleus</location>
        <location evidence="2">Nucleoplasm</location>
    </subcellularLocation>
</comment>
<dbReference type="Pfam" id="PF17867">
    <property type="entry name" value="AAA_lid_7"/>
    <property type="match status" value="2"/>
</dbReference>
<reference evidence="12 13" key="1">
    <citation type="journal article" date="2013" name="Nature">
        <title>The genomes of four tapeworm species reveal adaptations to parasitism.</title>
        <authorList>
            <person name="Tsai I.J."/>
            <person name="Zarowiecki M."/>
            <person name="Holroyd N."/>
            <person name="Garciarrubio A."/>
            <person name="Sanchez-Flores A."/>
            <person name="Brooks K.L."/>
            <person name="Tracey A."/>
            <person name="Bobes R.J."/>
            <person name="Fragoso G."/>
            <person name="Sciutto E."/>
            <person name="Aslett M."/>
            <person name="Beasley H."/>
            <person name="Bennett H.M."/>
            <person name="Cai J."/>
            <person name="Camicia F."/>
            <person name="Clark R."/>
            <person name="Cucher M."/>
            <person name="De Silva N."/>
            <person name="Day T.A."/>
            <person name="Deplazes P."/>
            <person name="Estrada K."/>
            <person name="Fernandez C."/>
            <person name="Holland P.W."/>
            <person name="Hou J."/>
            <person name="Hu S."/>
            <person name="Huckvale T."/>
            <person name="Hung S.S."/>
            <person name="Kamenetzky L."/>
            <person name="Keane J.A."/>
            <person name="Kiss F."/>
            <person name="Koziol U."/>
            <person name="Lambert O."/>
            <person name="Liu K."/>
            <person name="Luo X."/>
            <person name="Luo Y."/>
            <person name="Macchiaroli N."/>
            <person name="Nichol S."/>
            <person name="Paps J."/>
            <person name="Parkinson J."/>
            <person name="Pouchkina-Stantcheva N."/>
            <person name="Riddiford N."/>
            <person name="Rosenzvit M."/>
            <person name="Salinas G."/>
            <person name="Wasmuth J.D."/>
            <person name="Zamanian M."/>
            <person name="Zheng Y."/>
            <person name="Cai X."/>
            <person name="Soberon X."/>
            <person name="Olson P.D."/>
            <person name="Laclette J.P."/>
            <person name="Brehm K."/>
            <person name="Berriman M."/>
            <person name="Garciarrubio A."/>
            <person name="Bobes R.J."/>
            <person name="Fragoso G."/>
            <person name="Sanchez-Flores A."/>
            <person name="Estrada K."/>
            <person name="Cevallos M.A."/>
            <person name="Morett E."/>
            <person name="Gonzalez V."/>
            <person name="Portillo T."/>
            <person name="Ochoa-Leyva A."/>
            <person name="Jose M.V."/>
            <person name="Sciutto E."/>
            <person name="Landa A."/>
            <person name="Jimenez L."/>
            <person name="Valdes V."/>
            <person name="Carrero J.C."/>
            <person name="Larralde C."/>
            <person name="Morales-Montor J."/>
            <person name="Limon-Lason J."/>
            <person name="Soberon X."/>
            <person name="Laclette J.P."/>
        </authorList>
    </citation>
    <scope>NUCLEOTIDE SEQUENCE [LARGE SCALE GENOMIC DNA]</scope>
</reference>
<evidence type="ECO:0000259" key="11">
    <source>
        <dbReference type="PROSITE" id="PS50234"/>
    </source>
</evidence>
<dbReference type="WBParaSite" id="EgrG_000887300">
    <property type="protein sequence ID" value="EgrG_000887300"/>
    <property type="gene ID" value="EgrG_000887300"/>
</dbReference>
<dbReference type="CDD" id="cd00009">
    <property type="entry name" value="AAA"/>
    <property type="match status" value="1"/>
</dbReference>
<dbReference type="Pfam" id="PF17865">
    <property type="entry name" value="AAA_lid_5"/>
    <property type="match status" value="1"/>
</dbReference>
<gene>
    <name evidence="12" type="ORF">EgrG_000887300</name>
</gene>
<feature type="compositionally biased region" description="Basic and acidic residues" evidence="10">
    <location>
        <begin position="4403"/>
        <end position="4420"/>
    </location>
</feature>
<dbReference type="OrthoDB" id="422220at2759"/>
<dbReference type="SMART" id="SM00382">
    <property type="entry name" value="AAA"/>
    <property type="match status" value="4"/>
</dbReference>
<dbReference type="InterPro" id="IPR002035">
    <property type="entry name" value="VWF_A"/>
</dbReference>
<dbReference type="FunFam" id="3.40.50.300:FF:001384">
    <property type="entry name" value="Midasin"/>
    <property type="match status" value="1"/>
</dbReference>
<feature type="compositionally biased region" description="Basic and acidic residues" evidence="10">
    <location>
        <begin position="4715"/>
        <end position="4724"/>
    </location>
</feature>
<evidence type="ECO:0000256" key="10">
    <source>
        <dbReference type="SAM" id="MobiDB-lite"/>
    </source>
</evidence>
<feature type="compositionally biased region" description="Acidic residues" evidence="10">
    <location>
        <begin position="4374"/>
        <end position="4386"/>
    </location>
</feature>
<keyword evidence="6 9" id="KW-0067">ATP-binding</keyword>
<sequence>MDTVASIALAIDRNEVPLVCGSVGCGKTAVIDFLAKSRSVPTFRMQISEQTDTKALLGVYCCSNTPGVFVWRPGPLISCMTSGKWLILEDVDKGSDDLSIVLSPILRRANDIAAQILYPNTGEPVPCHPDFRLLLTRRTISSSVGLSDQISESDVYSNNCFVIYMSGMSAETIQKIIKARNPDLLPLAKRLLSFPLLKDIAISNSHNQRLVCSRDFFKFLSRALKTSGNADASLHLYLDALDCFVCSQPIGITRDDVAVQLGGIFNFSREQSSKVWKSRKPKLHINSALTQVEAGRAVLPIKKSVHWELQLSKSSRQIFADTRLVCALMEQLAVAVEHAEPVLLVGETGTGKTSAVQRLALMAGRRLRVLNLSQQSDSVDLLGGFKPVDSRALVNPVKERFENLFVKTFRLESNRQFLGHIQSRTTSGHWRDLLTLLKHPAAAAIRKLSSESGDSCGAGHQKASLAEWQSLWNELEALERRLTLASSVNGTSSSSLAFAFIEGALVRALEDGDWVLLDEINLAPVELLDCLSGLLDSAQNSVTLVDRGDLEPVKRHPDFQLFAAMNPSTDVGKRELPTGLRNRFTEVRVAELDPAMSAADREDLALLVRTYLLALGPSAAQISAVVQLYVALKKAAADGLVDGVGQRPCFSLRTLCRALTEASRGYHGGLLRSLYEGFLFSFGSQVGRSSRPALERLIQSHLLATLPQSSTLKRDKEVLCRQLFFQPLPLPPTQEGNSGFVCVEGYWVPQGPLDRSHGKDGVVHNAYVLTDTVRGNLKDLARVVSAAGSLPVLLQGETSVGKTSLITYLAARVGQVCHRINNHEHTDLQTYLGAYTAASATSACTINEAEPVPLVFQEGIFVQAMKQGHWIILDELNLAPTEILEALNRVLDENRELFITETQEMVKAHPHFRVFATQNPPGLYAGRKVLSRALRNRFVELHFDPLPRTELEVILEHRSALPRSRAAKMVEVMHQLQLLRRASDIFQGKDGFITLRDLFRWGERYRLATINRGENQLFDWDRYLAEQGYILLAGRARHVDEAKAVADVIQKVFKRQVVEKDLFDIHEVTSSVAAEFLSVVDRQLGAEFDHVVWTRDMRRLLVLVGNALKYNEPILLVGETGCGKTTICQIFAALHGQTLHCVNCHQYTEAADFLGGLRPVRSLHSEGESGAGGDDRLFEWVDGPLVVAMLRGESFLLDEISLADDAVLERLNSLLEPERRLCLAERCGGGGTTTSSEDEITAAPDFRLFATMNPGGDHAKKELSPALRNRFTEIWCSSPTFHSEVTSKPSSKMKEKEEKKDWQSIVLHNFRQSELSVLALPLKPLAAAVVDFCWWFARGRIEAVCEMGERRTRWCRRPPPTIRDLLAWVEFIQNLVNSRHDFSRTSVFNACLHGAALIFLDSLDDYSDLQKEEYLFLRHDSLQCLQGTTKDWFGFSSVGGVNYLLRCLLIHFGAEQGERDSSCGLVEDISQAVMEFVTSLNLRPGQCAPELRDSNRRYGCQPFFIETGPEVSSSRLDGNLMPLTFCLSATTPASNLCRLLRALQLPRRALLLEGSPGVGKTSLVTALARASGHRVIRINLSEATEVTDLLGCDLPVEGASRGTFAWRDGPLLQALRHGYWILLDEMNLASQSVLECLNACLDHRGAIYIPELGTTFYVKPNATRLFACQNPVEEGGGRKYLPKSFLNRFTQVRLKPLTPADQIGILTAIFTDIPLSHIEAMVQFNSLLQKAVECGEGFTAVAGTSWEFNLRDLCRWGDLLAEGQRTFGNNPGLYVCLLYVARMRSNEDKAKVVELWNHVAEQAGLGRCYIPRGYTYPLEAGKLQIGLSTWPVEDPIPNSDDNGLLILNQHRPYLEMLLKILQCGWMTIVVGPRGVGKRSLVHLAAYLTRRPIATVALSPSADTVELLGAFEQRENGGVFAWIDSPLVQGIKEGHWVMLENSQLCSPSVLDRLNSLLEPGGDLLISERGLDANGDLVRLKPHPDFRLILVVDENAVSGCNNISRAMRNRGVELVFTHNLKLPKDDLHRLLLGTGLSANAVAALLAFEGSVLERMHAFSIAAPHPRKPPVCALLSAARMIQQLLTSYGKGGLFSAVDCYSKEAEDVAWTGKWRGDAWKHAFTKALVDVYARRQTNQKFAELFTKAIHEFVDTDLSTILTSTQASILPRLNRPSELLSPNSPLLDQWRYVLRCAMALSLSDSYGGFHSLLIRLSTERGFIIMSSPDKQPQSVDEFLGNISDVVATDKRWIPGWRCLVGADSTDLATWDSRILNAFLSQFNAARVKVINTTESLTFNDKMPVVCALEHCSKGDVPVAFLEAYPGLSSLRTEFCTSYNELQKSFRSQALLRLDFYAFLSALAKLQAWLQHFGSQPIGAPSDWLERREFFSRYCRFPLTAIAATRIMELVHRYLPAPIPRTPCPPARLSLCHLPWAQVALEVQNQILYLNPLSTEENEVMDVDTSHLTLSEASESTRLWPVLAAGLVFSLNNDTLVALDCPWSPTSSLCLLVELGVQLGALSRPRLLELLTFASKKASEDSTNILLFNRAYPHLELSEPEGLVTPDLRYEWRSLSQAVLVVNHTDTANSYSSGMTCSFADWILHQQTLSDLFQLLKRLAPSSTRRQRICHKWSKDNSPVISSLSEVISPLLIETVPDNIEIFVDTVNSYVGRFLTAYPSLQRLIHAFCACLKGPSLSAEAVARAWVVWGALQMHCAFPASPLDPIIANAFKIAITEAELHRLNTDLRVRAAIRSIEVGSCGLPCPTHSAIPHTGCVDSETVQSNVEAGLEHPLVGAIVRRQVEISRRLERLKSRQVVDLENEVLQLRAASNSEYAELRHRLAAFNQNFTDKFLLDLLERDVRSSWSAFRQWTEAAATLSEWFIQPQRLHFYADVVEPYLIGVAKVAHGLRALVQLEVSKDDDASSFVTLVDNLSTGLFPTLATTTCAVCPHTHREPPMSPCLELARRLISPQIRRVLRASLGPSLWKYHEIDRDGASRRSIYTDSRDVVAHRRKVTLLHAEVEYRLHSYILNLLILDRLSSPTCLPQNVHFISRLLKTLTGQLAQRWRRRESRRKRDAERRAALFIEAEGRRRKCLDDLQSAVAAKLKRSTGGGTRAERRKRRQEAVEASELPELVDASLNEEVEWRLRFSEAGAIEAKRCLTSCNSGTSAFLELRFSRDDAIQQAVSRIESVNAWCEQELAQDEKAEEEWMPADIEVVGFVDRLVFILINLAQRDSKDESSLMEKHWWRTFLEGYQFAGHLLVNAKYWLPVASDEHSLPSHLLATARLALAARDDSGALDLERISSFEPFHPHQQLKAVPVVGRKQCFDVYRDPIPKTEAKKAHAVMVAIRARVVEVLQEWPEHPALLKFITVLNRICTFGMRDCLTKYITAFEMLLAEMQEWEKNAARHVSLSTVFKSVCDLLVDWRKLELRCWMAALDAATEASADRCAPLWFHLQDVFLQPTSASSAAIANNLVKKQCQVLLEFMENGPIGEFHARWRLLAALHSALAVWPGLSDTHRMAARKIVGNVVWFYGQFIPHVDKSLLDQQKPIREKMKNFISVMKWGDYISFWTMKENVDRCKRTIHKHIRTWEGVLRQSVKPCFEASIRTSIEVPIPDTALSLLENVQTVEDQDYGIFQLSTELQRWLSMIGNERELPINIIRLPVLIKRFKDHVSQIAKKASCLSWMRQLRDSLEDWMLRVKELSRSTQQLDFESPSQAALIAVLKEKEGGGQSGKGKSTQVDEEEMQKAKNWISRYYALQQSKKLALNDWFRLSFGHRRLAAASLSKKLEIGHTSSDDSSDEKFNELATTEVEGTDHQGDICLGLSYRRGLRKSLFAKPRGLLLSELGGDLWAFYMNSPPISIYQLDQLISSKSIHNLQKSALEILARLISLRSGLPQHPENPEVVNDLGGREGVERLLGSLDDILANCAGDFEPLGNLYSIFQKLKSRVEEIHTSYCEGSTIDTIPLCSSQVMRKLKASRQRIATLASVCVQQWIRFSETCSSLSTQPSESLKHLLHANSEYLPVESRSCDLPRALIDFRPRLEEIACRLDQRIPQACIAITGDVINQQKLLQTASDDFLQCCQEIDSQTCPNTTLLSGLLSVAESISTEVKISGNLITSSASTSAISTSFENRINSLITKVLISLQDLKHIDKGVEAGRGIINQMTACISTLQTICFARLETLVTSLEHLFPSSSDDILHLQCLIPLLASLLNAMSLRLRHLFALLISWLSLGEFLARVAFRLLNDGFCKPAALSKATAANEQLTKEGSAAGDSAFGAENGKNDGCTSLNAEGVDASGAKDVTKDLESQEQIEGTMDQQSQASKDEKLPQPDWGEEGIEVPDDFDGALDDGSGWEKSPEAKDDDESGLQGIDEQMGETGDEPDELNQEMWASDGEEDDENEEEERKNADLDGGGVKDRGGPKSKGSKSTAVDVNSQNGDDKSCEDTMDVENEAEEIDDATNTTTTAAVDASVTAKAGETETVAGDEKENEGSASEAMKQAEQVLAQQEAELMETEKESGEIGEDMMEEFGENMDLQPNPDDFEDIGDSQTPEEIDLKAHSMEVDDEPEDREPSEINLDKNRKAEDSMPPDERFISEYYPGAGDLNTGNTGAYDQNFGANENQEEVVTADISSMGEGSQGNEENQKSTTSASGNTAGQSSTGLSSTPNHGALSETFNRRQQGPRPTSDQRTTLNEKPQQQPLCQAEILEAQTEASPTKDAEREAGEGSAVQHVADEAAAKATLLTAFDSATDAQQEERKDVGMGENNDQAEPGADPEQQLPMPSDDVDPTVLESNPHLAPDKSLKTTKEESNQESLKASGIDVPTLPKLDMEMVATLGAQRPPESFFNTNLAIPPPAQQLLEAPWVAPLPPSLRRHSGCHDDDVEEREALSAAAALDWRTCVARSYALSVRLCEALRLVLEPTRASRMKGDFRTGKRLNMRKIIPYLASQFRKDKIWMRRTQPNQRDYRILIAVDNSSSMADNLCKQMTFEALATVINALNLLEAGKIGVCSFGESVEVVHGLGEPWTNEMGAAMLPKFDFKQARTSLTQLLMAAVALMQVAGEGSGGGQGTAASQLLLILSDGVFSEDPQSSTLQAAVRLARDHRLFVVCIIIDDVKKKHSIFDLRRYTGPGQLTPYMDFFPLPFYLVLRDVTALPQLLAEALRQWFELASTNAGGNGAGSAPFIPL</sequence>
<evidence type="ECO:0000256" key="8">
    <source>
        <dbReference type="ARBA" id="ARBA00023242"/>
    </source>
</evidence>
<evidence type="ECO:0000256" key="9">
    <source>
        <dbReference type="PIRNR" id="PIRNR010340"/>
    </source>
</evidence>
<feature type="compositionally biased region" description="Polar residues" evidence="10">
    <location>
        <begin position="4426"/>
        <end position="4437"/>
    </location>
</feature>
<keyword evidence="5 9" id="KW-0547">Nucleotide-binding</keyword>
<evidence type="ECO:0000256" key="1">
    <source>
        <dbReference type="ARBA" id="ARBA00004604"/>
    </source>
</evidence>
<evidence type="ECO:0000256" key="5">
    <source>
        <dbReference type="ARBA" id="ARBA00022741"/>
    </source>
</evidence>
<dbReference type="Proteomes" id="UP000492820">
    <property type="component" value="Unassembled WGS sequence"/>
</dbReference>
<dbReference type="PANTHER" id="PTHR48103">
    <property type="entry name" value="MIDASIN-RELATED"/>
    <property type="match status" value="1"/>
</dbReference>
<feature type="region of interest" description="Disordered" evidence="10">
    <location>
        <begin position="4271"/>
        <end position="4522"/>
    </location>
</feature>
<evidence type="ECO:0000313" key="12">
    <source>
        <dbReference type="EMBL" id="CDS16447.1"/>
    </source>
</evidence>
<dbReference type="Gene3D" id="3.40.50.300">
    <property type="entry name" value="P-loop containing nucleotide triphosphate hydrolases"/>
    <property type="match status" value="6"/>
</dbReference>
<evidence type="ECO:0000313" key="14">
    <source>
        <dbReference type="WBParaSite" id="EgrG_000887300"/>
    </source>
</evidence>
<dbReference type="InterPro" id="IPR041190">
    <property type="entry name" value="Midasin_AAA_lid_5"/>
</dbReference>
<dbReference type="InterPro" id="IPR040848">
    <property type="entry name" value="AAA_lid_7"/>
</dbReference>
<dbReference type="GO" id="GO:0005524">
    <property type="term" value="F:ATP binding"/>
    <property type="evidence" value="ECO:0007669"/>
    <property type="project" value="UniProtKB-KW"/>
</dbReference>
<feature type="compositionally biased region" description="Low complexity" evidence="10">
    <location>
        <begin position="4459"/>
        <end position="4476"/>
    </location>
</feature>
<feature type="compositionally biased region" description="Acidic residues" evidence="10">
    <location>
        <begin position="4393"/>
        <end position="4402"/>
    </location>
</feature>
<reference evidence="12" key="2">
    <citation type="submission" date="2014-06" db="EMBL/GenBank/DDBJ databases">
        <authorList>
            <person name="Aslett M."/>
        </authorList>
    </citation>
    <scope>NUCLEOTIDE SEQUENCE</scope>
</reference>
<dbReference type="Pfam" id="PF07728">
    <property type="entry name" value="AAA_5"/>
    <property type="match status" value="6"/>
</dbReference>
<feature type="compositionally biased region" description="Polar residues" evidence="10">
    <location>
        <begin position="4634"/>
        <end position="4701"/>
    </location>
</feature>
<dbReference type="SMART" id="SM00327">
    <property type="entry name" value="VWA"/>
    <property type="match status" value="1"/>
</dbReference>
<dbReference type="GO" id="GO:0005730">
    <property type="term" value="C:nucleolus"/>
    <property type="evidence" value="ECO:0007669"/>
    <property type="project" value="UniProtKB-SubCell"/>
</dbReference>
<feature type="region of interest" description="Disordered" evidence="10">
    <location>
        <begin position="4531"/>
        <end position="4550"/>
    </location>
</feature>
<comment type="function">
    <text evidence="9">Nuclear chaperone required for maturation and nuclear export of pre-60S ribosome subunits.</text>
</comment>
<feature type="compositionally biased region" description="Acidic residues" evidence="10">
    <location>
        <begin position="4445"/>
        <end position="4458"/>
    </location>
</feature>
<dbReference type="GO" id="GO:0030687">
    <property type="term" value="C:preribosome, large subunit precursor"/>
    <property type="evidence" value="ECO:0007669"/>
    <property type="project" value="TreeGrafter"/>
</dbReference>
<feature type="region of interest" description="Disordered" evidence="10">
    <location>
        <begin position="4744"/>
        <end position="4822"/>
    </location>
</feature>
<dbReference type="InterPro" id="IPR003593">
    <property type="entry name" value="AAA+_ATPase"/>
</dbReference>
<dbReference type="GO" id="GO:0000027">
    <property type="term" value="P:ribosomal large subunit assembly"/>
    <property type="evidence" value="ECO:0007669"/>
    <property type="project" value="InterPro"/>
</dbReference>